<comment type="similarity">
    <text evidence="1 2">Belongs to the Iojap/RsfS family.</text>
</comment>
<keyword evidence="2" id="KW-0963">Cytoplasm</keyword>
<keyword evidence="2" id="KW-0678">Repressor</keyword>
<dbReference type="SUPFAM" id="SSF81301">
    <property type="entry name" value="Nucleotidyltransferase"/>
    <property type="match status" value="1"/>
</dbReference>
<dbReference type="PANTHER" id="PTHR21043">
    <property type="entry name" value="IOJAP SUPERFAMILY ORTHOLOG"/>
    <property type="match status" value="1"/>
</dbReference>
<proteinExistence type="inferred from homology"/>
<dbReference type="Gene3D" id="3.30.460.10">
    <property type="entry name" value="Beta Polymerase, domain 2"/>
    <property type="match status" value="1"/>
</dbReference>
<evidence type="ECO:0000313" key="4">
    <source>
        <dbReference type="Proteomes" id="UP001168167"/>
    </source>
</evidence>
<comment type="caution">
    <text evidence="3">The sequence shown here is derived from an EMBL/GenBank/DDBJ whole genome shotgun (WGS) entry which is preliminary data.</text>
</comment>
<reference evidence="3" key="2">
    <citation type="journal article" date="2023" name="Microbiome">
        <title>Synthase-selected sorting approach identifies a beta-lactone synthase in a nudibranch symbiotic bacterium.</title>
        <authorList>
            <person name="Dzunkova M."/>
            <person name="La Clair J.J."/>
            <person name="Tyml T."/>
            <person name="Doud D."/>
            <person name="Schulz F."/>
            <person name="Piquer-Esteban S."/>
            <person name="Porcel Sanchis D."/>
            <person name="Osborn A."/>
            <person name="Robinson D."/>
            <person name="Louie K.B."/>
            <person name="Bowen B.P."/>
            <person name="Bowers R.M."/>
            <person name="Lee J."/>
            <person name="Arnau V."/>
            <person name="Diaz-Villanueva W."/>
            <person name="Stepanauskas R."/>
            <person name="Gosliner T."/>
            <person name="Date S.V."/>
            <person name="Northen T.R."/>
            <person name="Cheng J.F."/>
            <person name="Burkart M.D."/>
            <person name="Woyke T."/>
        </authorList>
    </citation>
    <scope>NUCLEOTIDE SEQUENCE</scope>
    <source>
        <strain evidence="3">Df01</strain>
    </source>
</reference>
<dbReference type="NCBIfam" id="TIGR00090">
    <property type="entry name" value="rsfS_iojap_ybeB"/>
    <property type="match status" value="1"/>
</dbReference>
<comment type="subcellular location">
    <subcellularLocation>
        <location evidence="2">Cytoplasm</location>
    </subcellularLocation>
</comment>
<dbReference type="InterPro" id="IPR004394">
    <property type="entry name" value="Iojap/RsfS/C7orf30"/>
</dbReference>
<evidence type="ECO:0000256" key="2">
    <source>
        <dbReference type="HAMAP-Rule" id="MF_01477"/>
    </source>
</evidence>
<protein>
    <recommendedName>
        <fullName evidence="2">Ribosomal silencing factor RsfS</fullName>
    </recommendedName>
</protein>
<organism evidence="3 4">
    <name type="scientific">Candidatus Doriopsillibacter californiensis</name>
    <dbReference type="NCBI Taxonomy" id="2970740"/>
    <lineage>
        <taxon>Bacteria</taxon>
        <taxon>Pseudomonadati</taxon>
        <taxon>Pseudomonadota</taxon>
        <taxon>Gammaproteobacteria</taxon>
        <taxon>Candidatus Tethybacterales</taxon>
        <taxon>Candidatus Persebacteraceae</taxon>
        <taxon>Candidatus Doriopsillibacter</taxon>
    </lineage>
</organism>
<gene>
    <name evidence="2 3" type="primary">rsfS</name>
    <name evidence="3" type="ORF">NQX30_02050</name>
</gene>
<comment type="function">
    <text evidence="2">Functions as a ribosomal silencing factor. Interacts with ribosomal protein uL14 (rplN), blocking formation of intersubunit bridge B8. Prevents association of the 30S and 50S ribosomal subunits and the formation of functional ribosomes, thus repressing translation.</text>
</comment>
<dbReference type="EMBL" id="JANQAO010000001">
    <property type="protein sequence ID" value="MDM5147162.1"/>
    <property type="molecule type" value="Genomic_DNA"/>
</dbReference>
<accession>A0ABT7QKC4</accession>
<evidence type="ECO:0000313" key="3">
    <source>
        <dbReference type="EMBL" id="MDM5147162.1"/>
    </source>
</evidence>
<name>A0ABT7QKC4_9GAMM</name>
<keyword evidence="4" id="KW-1185">Reference proteome</keyword>
<dbReference type="HAMAP" id="MF_01477">
    <property type="entry name" value="Iojap_RsfS"/>
    <property type="match status" value="1"/>
</dbReference>
<dbReference type="PANTHER" id="PTHR21043:SF0">
    <property type="entry name" value="MITOCHONDRIAL ASSEMBLY OF RIBOSOMAL LARGE SUBUNIT PROTEIN 1"/>
    <property type="match status" value="1"/>
</dbReference>
<evidence type="ECO:0000256" key="1">
    <source>
        <dbReference type="ARBA" id="ARBA00010574"/>
    </source>
</evidence>
<keyword evidence="2" id="KW-0810">Translation regulation</keyword>
<dbReference type="InterPro" id="IPR043519">
    <property type="entry name" value="NT_sf"/>
</dbReference>
<comment type="subunit">
    <text evidence="2">Interacts with ribosomal protein uL14 (rplN).</text>
</comment>
<dbReference type="Pfam" id="PF02410">
    <property type="entry name" value="RsfS"/>
    <property type="match status" value="1"/>
</dbReference>
<reference evidence="3" key="1">
    <citation type="submission" date="2022-08" db="EMBL/GenBank/DDBJ databases">
        <authorList>
            <person name="Dzunkova M."/>
            <person name="La Clair J."/>
            <person name="Tyml T."/>
            <person name="Doud D."/>
            <person name="Schulz F."/>
            <person name="Piquer S."/>
            <person name="Porcel Sanchis D."/>
            <person name="Osborn A."/>
            <person name="Robinson D."/>
            <person name="Louie K.B."/>
            <person name="Bowen B.P."/>
            <person name="Bowers R."/>
            <person name="Lee J."/>
            <person name="Arnau Llombart V."/>
            <person name="Diaz Villanueva W."/>
            <person name="Gosliner T."/>
            <person name="Northen T."/>
            <person name="Cheng J.-F."/>
            <person name="Burkart M.D."/>
            <person name="Woyke T."/>
        </authorList>
    </citation>
    <scope>NUCLEOTIDE SEQUENCE</scope>
    <source>
        <strain evidence="3">Df01</strain>
    </source>
</reference>
<sequence length="113" mass="12355">MQVENDILSLVRQTLEDGKGEGIVVLPASRQSGGLFDWLVVVTASSSRHASALAERLRRALKNAGVKRQHKEDSSDHSWLLVDAGSVVAHVMLAEARAVYDLENLWGFEETAS</sequence>
<dbReference type="Proteomes" id="UP001168167">
    <property type="component" value="Unassembled WGS sequence"/>
</dbReference>